<proteinExistence type="predicted"/>
<keyword evidence="3" id="KW-1185">Reference proteome</keyword>
<gene>
    <name evidence="2" type="ORF">GCM10009827_117350</name>
</gene>
<evidence type="ECO:0000313" key="3">
    <source>
        <dbReference type="Proteomes" id="UP001501470"/>
    </source>
</evidence>
<protein>
    <recommendedName>
        <fullName evidence="1">DUF6924 domain-containing protein</fullName>
    </recommendedName>
</protein>
<dbReference type="Proteomes" id="UP001501470">
    <property type="component" value="Unassembled WGS sequence"/>
</dbReference>
<accession>A0ABP4PDM9</accession>
<evidence type="ECO:0000313" key="2">
    <source>
        <dbReference type="EMBL" id="GAA1576018.1"/>
    </source>
</evidence>
<organism evidence="2 3">
    <name type="scientific">Dactylosporangium maewongense</name>
    <dbReference type="NCBI Taxonomy" id="634393"/>
    <lineage>
        <taxon>Bacteria</taxon>
        <taxon>Bacillati</taxon>
        <taxon>Actinomycetota</taxon>
        <taxon>Actinomycetes</taxon>
        <taxon>Micromonosporales</taxon>
        <taxon>Micromonosporaceae</taxon>
        <taxon>Dactylosporangium</taxon>
    </lineage>
</organism>
<name>A0ABP4PDM9_9ACTN</name>
<reference evidence="3" key="1">
    <citation type="journal article" date="2019" name="Int. J. Syst. Evol. Microbiol.">
        <title>The Global Catalogue of Microorganisms (GCM) 10K type strain sequencing project: providing services to taxonomists for standard genome sequencing and annotation.</title>
        <authorList>
            <consortium name="The Broad Institute Genomics Platform"/>
            <consortium name="The Broad Institute Genome Sequencing Center for Infectious Disease"/>
            <person name="Wu L."/>
            <person name="Ma J."/>
        </authorList>
    </citation>
    <scope>NUCLEOTIDE SEQUENCE [LARGE SCALE GENOMIC DNA]</scope>
    <source>
        <strain evidence="3">JCM 15933</strain>
    </source>
</reference>
<evidence type="ECO:0000259" key="1">
    <source>
        <dbReference type="Pfam" id="PF21962"/>
    </source>
</evidence>
<sequence>MADLPATQGVPVVRADFSDDSTWRRLMKEIAAPTEEGFGADVEFVEDRTLAGMDAVAIAAGYRRAYPHQYRHPILFVVDAVAVSAPDHPLLVINLNARDSSGPFRTLPRQVQSIENNLSIANMDYFEFARSTGPDGVFRGF</sequence>
<dbReference type="Pfam" id="PF21962">
    <property type="entry name" value="DUF6924"/>
    <property type="match status" value="1"/>
</dbReference>
<feature type="domain" description="DUF6924" evidence="1">
    <location>
        <begin position="10"/>
        <end position="141"/>
    </location>
</feature>
<dbReference type="InterPro" id="IPR053832">
    <property type="entry name" value="DUF6924"/>
</dbReference>
<dbReference type="RefSeq" id="WP_344515482.1">
    <property type="nucleotide sequence ID" value="NZ_BAAAQD010000057.1"/>
</dbReference>
<dbReference type="EMBL" id="BAAAQD010000057">
    <property type="protein sequence ID" value="GAA1576018.1"/>
    <property type="molecule type" value="Genomic_DNA"/>
</dbReference>
<comment type="caution">
    <text evidence="2">The sequence shown here is derived from an EMBL/GenBank/DDBJ whole genome shotgun (WGS) entry which is preliminary data.</text>
</comment>